<reference evidence="5 6" key="1">
    <citation type="submission" date="2019-08" db="EMBL/GenBank/DDBJ databases">
        <title>Complete genome sequence of Candidatus Uab amorphum.</title>
        <authorList>
            <person name="Shiratori T."/>
            <person name="Suzuki S."/>
            <person name="Kakizawa Y."/>
            <person name="Ishida K."/>
        </authorList>
    </citation>
    <scope>NUCLEOTIDE SEQUENCE [LARGE SCALE GENOMIC DNA]</scope>
    <source>
        <strain evidence="5 6">SRT547</strain>
    </source>
</reference>
<evidence type="ECO:0000256" key="3">
    <source>
        <dbReference type="ARBA" id="ARBA00022752"/>
    </source>
</evidence>
<feature type="coiled-coil region" evidence="4">
    <location>
        <begin position="133"/>
        <end position="160"/>
    </location>
</feature>
<sequence>MFSTLPQSPMDFWKKLPLMGPNREYLEKLQNIHSSWTNFLQSNMEYNKLSQIFWENFAKDFPEYAKKSYENFDFKEFDPTKKMQEGLKFFDECWEKTMQSEEYAQKSGEVLNNLGEFRKQLMDLFTPVLNDSNIASQQQIYELTKQMDELRKRIENLEAQKS</sequence>
<evidence type="ECO:0000256" key="2">
    <source>
        <dbReference type="ARBA" id="ARBA00019066"/>
    </source>
</evidence>
<keyword evidence="6" id="KW-1185">Reference proteome</keyword>
<dbReference type="AlphaFoldDB" id="A0A5S9IPQ7"/>
<dbReference type="SUPFAM" id="SSF58100">
    <property type="entry name" value="Bacterial hemolysins"/>
    <property type="match status" value="1"/>
</dbReference>
<dbReference type="UniPathway" id="UPA00917"/>
<accession>A0A5S9IPQ7</accession>
<dbReference type="Proteomes" id="UP000326354">
    <property type="component" value="Chromosome"/>
</dbReference>
<keyword evidence="4" id="KW-0175">Coiled coil</keyword>
<proteinExistence type="predicted"/>
<dbReference type="KEGG" id="uam:UABAM_03787"/>
<name>A0A5S9IPQ7_UABAM</name>
<evidence type="ECO:0000256" key="1">
    <source>
        <dbReference type="ARBA" id="ARBA00004683"/>
    </source>
</evidence>
<dbReference type="RefSeq" id="WP_151969525.1">
    <property type="nucleotide sequence ID" value="NZ_AP019860.1"/>
</dbReference>
<comment type="pathway">
    <text evidence="1">Biopolymer metabolism; poly-(R)-3-hydroxybutanoate biosynthesis.</text>
</comment>
<protein>
    <recommendedName>
        <fullName evidence="2">Poly(3-hydroxyalkanoate) polymerase subunit PhaE</fullName>
    </recommendedName>
</protein>
<evidence type="ECO:0000256" key="4">
    <source>
        <dbReference type="SAM" id="Coils"/>
    </source>
</evidence>
<dbReference type="EMBL" id="AP019860">
    <property type="protein sequence ID" value="BBM85420.1"/>
    <property type="molecule type" value="Genomic_DNA"/>
</dbReference>
<organism evidence="5 6">
    <name type="scientific">Uabimicrobium amorphum</name>
    <dbReference type="NCBI Taxonomy" id="2596890"/>
    <lineage>
        <taxon>Bacteria</taxon>
        <taxon>Pseudomonadati</taxon>
        <taxon>Planctomycetota</taxon>
        <taxon>Candidatus Uabimicrobiia</taxon>
        <taxon>Candidatus Uabimicrobiales</taxon>
        <taxon>Candidatus Uabimicrobiaceae</taxon>
        <taxon>Candidatus Uabimicrobium</taxon>
    </lineage>
</organism>
<gene>
    <name evidence="5" type="ORF">UABAM_03787</name>
</gene>
<dbReference type="GO" id="GO:0042619">
    <property type="term" value="P:poly-hydroxybutyrate biosynthetic process"/>
    <property type="evidence" value="ECO:0007669"/>
    <property type="project" value="UniProtKB-KW"/>
</dbReference>
<evidence type="ECO:0000313" key="5">
    <source>
        <dbReference type="EMBL" id="BBM85420.1"/>
    </source>
</evidence>
<evidence type="ECO:0000313" key="6">
    <source>
        <dbReference type="Proteomes" id="UP000326354"/>
    </source>
</evidence>
<dbReference type="InterPro" id="IPR010123">
    <property type="entry name" value="PHA_synth_III_E"/>
</dbReference>
<dbReference type="Pfam" id="PF09712">
    <property type="entry name" value="PHA_synth_III_E"/>
    <property type="match status" value="1"/>
</dbReference>
<keyword evidence="3" id="KW-0583">PHB biosynthesis</keyword>